<organism evidence="3 4">
    <name type="scientific">Ceratobasidium theobromae</name>
    <dbReference type="NCBI Taxonomy" id="1582974"/>
    <lineage>
        <taxon>Eukaryota</taxon>
        <taxon>Fungi</taxon>
        <taxon>Dikarya</taxon>
        <taxon>Basidiomycota</taxon>
        <taxon>Agaricomycotina</taxon>
        <taxon>Agaricomycetes</taxon>
        <taxon>Cantharellales</taxon>
        <taxon>Ceratobasidiaceae</taxon>
        <taxon>Ceratobasidium</taxon>
    </lineage>
</organism>
<dbReference type="PANTHER" id="PTHR42877:SF4">
    <property type="entry name" value="FAD_NAD(P)-BINDING DOMAIN-CONTAINING PROTEIN-RELATED"/>
    <property type="match status" value="1"/>
</dbReference>
<evidence type="ECO:0000313" key="3">
    <source>
        <dbReference type="EMBL" id="KAB5590553.1"/>
    </source>
</evidence>
<dbReference type="PRINTS" id="PR00368">
    <property type="entry name" value="FADPNR"/>
</dbReference>
<feature type="transmembrane region" description="Helical" evidence="2">
    <location>
        <begin position="511"/>
        <end position="528"/>
    </location>
</feature>
<accession>A0A5N5QG94</accession>
<evidence type="ECO:0000256" key="1">
    <source>
        <dbReference type="ARBA" id="ARBA00010139"/>
    </source>
</evidence>
<comment type="caution">
    <text evidence="3">The sequence shown here is derived from an EMBL/GenBank/DDBJ whole genome shotgun (WGS) entry which is preliminary data.</text>
</comment>
<gene>
    <name evidence="3" type="ORF">CTheo_6002</name>
</gene>
<protein>
    <submittedName>
        <fullName evidence="3">4-hydroxyacetophenone monooxygenase</fullName>
    </submittedName>
</protein>
<dbReference type="AlphaFoldDB" id="A0A5N5QG94"/>
<dbReference type="SUPFAM" id="SSF51905">
    <property type="entry name" value="FAD/NAD(P)-binding domain"/>
    <property type="match status" value="2"/>
</dbReference>
<reference evidence="3 4" key="1">
    <citation type="journal article" date="2019" name="Fungal Biol. Biotechnol.">
        <title>Draft genome sequence of fastidious pathogen Ceratobasidium theobromae, which causes vascular-streak dieback in Theobroma cacao.</title>
        <authorList>
            <person name="Ali S.S."/>
            <person name="Asman A."/>
            <person name="Shao J."/>
            <person name="Firmansyah A.P."/>
            <person name="Susilo A.W."/>
            <person name="Rosmana A."/>
            <person name="McMahon P."/>
            <person name="Junaid M."/>
            <person name="Guest D."/>
            <person name="Kheng T.Y."/>
            <person name="Meinhardt L.W."/>
            <person name="Bailey B.A."/>
        </authorList>
    </citation>
    <scope>NUCLEOTIDE SEQUENCE [LARGE SCALE GENOMIC DNA]</scope>
    <source>
        <strain evidence="3 4">CT2</strain>
    </source>
</reference>
<name>A0A5N5QG94_9AGAM</name>
<dbReference type="GO" id="GO:0004497">
    <property type="term" value="F:monooxygenase activity"/>
    <property type="evidence" value="ECO:0007669"/>
    <property type="project" value="UniProtKB-KW"/>
</dbReference>
<comment type="similarity">
    <text evidence="1">Belongs to the FAD-binding monooxygenase family.</text>
</comment>
<keyword evidence="3" id="KW-0560">Oxidoreductase</keyword>
<dbReference type="Proteomes" id="UP000383932">
    <property type="component" value="Unassembled WGS sequence"/>
</dbReference>
<proteinExistence type="inferred from homology"/>
<keyword evidence="4" id="KW-1185">Reference proteome</keyword>
<sequence>MNNVTVAIIGAGVGGIATAISLQQKLGEYDYEIYDMAEGLGGTWKILTQAVRVMSPATGIRKLSSDLNPNWSQMFVGYAEIRQYWEKLAAKHMIGPHFRFRSEVVSAVWSEAEQQYTLTIRDVRTKETRQVRARMVLTAVGVFHKPKWPEIQGHELFKGVSMHARAWNHKVDFSGKKVAVIGNGCSGTQMVPVISDDHTTNVIQFCRTPNWYLPRPQATISESAKWVFRNVPGTARLFRWAIAAQLEMGFMSFKLGPFSSMLRRQKEQTSINYIKKMTPEKYHKDLIPNYPIGCKRIIFDPDYLQSLQRSNVDLEWDSIERITENGILTKTGKFYDVDIICYATGFDVERSFTIDVTGRDGQTLANYYKEQGAPTAYMGTTTPGFPNWFTIFGPNTTTGHASVIYSIEIQIGYALQLIKPLLRGKAKSLVPRAEATRVYNEFIQDELSRTVWTSCVSWYRTGDSRQGKIMTWPGTLGYMWWLLRKPIWKDYESVGGEGWLRRRRFLTAARSAVEILLMGAGVGTFVLMKLGKWEQARRLVIENARRLIAQ</sequence>
<dbReference type="Pfam" id="PF13738">
    <property type="entry name" value="Pyr_redox_3"/>
    <property type="match status" value="1"/>
</dbReference>
<dbReference type="InterPro" id="IPR051209">
    <property type="entry name" value="FAD-bind_Monooxygenase_sf"/>
</dbReference>
<dbReference type="PANTHER" id="PTHR42877">
    <property type="entry name" value="L-ORNITHINE N(5)-MONOOXYGENASE-RELATED"/>
    <property type="match status" value="1"/>
</dbReference>
<keyword evidence="3" id="KW-0503">Monooxygenase</keyword>
<keyword evidence="2" id="KW-0472">Membrane</keyword>
<dbReference type="Gene3D" id="3.50.50.60">
    <property type="entry name" value="FAD/NAD(P)-binding domain"/>
    <property type="match status" value="2"/>
</dbReference>
<keyword evidence="2" id="KW-1133">Transmembrane helix</keyword>
<evidence type="ECO:0000313" key="4">
    <source>
        <dbReference type="Proteomes" id="UP000383932"/>
    </source>
</evidence>
<dbReference type="InterPro" id="IPR036188">
    <property type="entry name" value="FAD/NAD-bd_sf"/>
</dbReference>
<dbReference type="EMBL" id="SSOP01000161">
    <property type="protein sequence ID" value="KAB5590553.1"/>
    <property type="molecule type" value="Genomic_DNA"/>
</dbReference>
<dbReference type="OrthoDB" id="66881at2759"/>
<keyword evidence="2" id="KW-0812">Transmembrane</keyword>
<evidence type="ECO:0000256" key="2">
    <source>
        <dbReference type="SAM" id="Phobius"/>
    </source>
</evidence>